<reference evidence="9" key="1">
    <citation type="journal article" date="2023" name="Commun. Biol.">
        <title>Genome analysis of Parmales, the sister group of diatoms, reveals the evolutionary specialization of diatoms from phago-mixotrophs to photoautotrophs.</title>
        <authorList>
            <person name="Ban H."/>
            <person name="Sato S."/>
            <person name="Yoshikawa S."/>
            <person name="Yamada K."/>
            <person name="Nakamura Y."/>
            <person name="Ichinomiya M."/>
            <person name="Sato N."/>
            <person name="Blanc-Mathieu R."/>
            <person name="Endo H."/>
            <person name="Kuwata A."/>
            <person name="Ogata H."/>
        </authorList>
    </citation>
    <scope>NUCLEOTIDE SEQUENCE [LARGE SCALE GENOMIC DNA]</scope>
</reference>
<comment type="similarity">
    <text evidence="2">Belongs to the DAMOX/DASOX family.</text>
</comment>
<feature type="chain" id="PRO_5040839386" description="FAD dependent oxidoreductase domain-containing protein" evidence="6">
    <location>
        <begin position="17"/>
        <end position="359"/>
    </location>
</feature>
<dbReference type="PANTHER" id="PTHR11530:SF11">
    <property type="entry name" value="D-ASPARTATE OXIDASE"/>
    <property type="match status" value="1"/>
</dbReference>
<dbReference type="EMBL" id="BRYA01001479">
    <property type="protein sequence ID" value="GMI44420.1"/>
    <property type="molecule type" value="Genomic_DNA"/>
</dbReference>
<proteinExistence type="inferred from homology"/>
<dbReference type="SUPFAM" id="SSF51971">
    <property type="entry name" value="Nucleotide-binding domain"/>
    <property type="match status" value="1"/>
</dbReference>
<feature type="domain" description="FAD dependent oxidoreductase" evidence="7">
    <location>
        <begin position="3"/>
        <end position="355"/>
    </location>
</feature>
<organism evidence="8 9">
    <name type="scientific">Triparma columacea</name>
    <dbReference type="NCBI Taxonomy" id="722753"/>
    <lineage>
        <taxon>Eukaryota</taxon>
        <taxon>Sar</taxon>
        <taxon>Stramenopiles</taxon>
        <taxon>Ochrophyta</taxon>
        <taxon>Bolidophyceae</taxon>
        <taxon>Parmales</taxon>
        <taxon>Triparmaceae</taxon>
        <taxon>Triparma</taxon>
    </lineage>
</organism>
<dbReference type="GO" id="GO:0071949">
    <property type="term" value="F:FAD binding"/>
    <property type="evidence" value="ECO:0007669"/>
    <property type="project" value="InterPro"/>
</dbReference>
<dbReference type="Pfam" id="PF01266">
    <property type="entry name" value="DAO"/>
    <property type="match status" value="1"/>
</dbReference>
<evidence type="ECO:0000259" key="7">
    <source>
        <dbReference type="Pfam" id="PF01266"/>
    </source>
</evidence>
<dbReference type="AlphaFoldDB" id="A0A9W7GG73"/>
<protein>
    <recommendedName>
        <fullName evidence="7">FAD dependent oxidoreductase domain-containing protein</fullName>
    </recommendedName>
</protein>
<keyword evidence="3" id="KW-0285">Flavoprotein</keyword>
<evidence type="ECO:0000256" key="1">
    <source>
        <dbReference type="ARBA" id="ARBA00001974"/>
    </source>
</evidence>
<keyword evidence="9" id="KW-1185">Reference proteome</keyword>
<keyword evidence="5" id="KW-0560">Oxidoreductase</keyword>
<comment type="cofactor">
    <cofactor evidence="1">
        <name>FAD</name>
        <dbReference type="ChEBI" id="CHEBI:57692"/>
    </cofactor>
</comment>
<dbReference type="OrthoDB" id="2015447at2759"/>
<dbReference type="GO" id="GO:0005737">
    <property type="term" value="C:cytoplasm"/>
    <property type="evidence" value="ECO:0007669"/>
    <property type="project" value="TreeGrafter"/>
</dbReference>
<dbReference type="GO" id="GO:0003884">
    <property type="term" value="F:D-amino-acid oxidase activity"/>
    <property type="evidence" value="ECO:0007669"/>
    <property type="project" value="InterPro"/>
</dbReference>
<dbReference type="PANTHER" id="PTHR11530">
    <property type="entry name" value="D-AMINO ACID OXIDASE"/>
    <property type="match status" value="1"/>
</dbReference>
<comment type="caution">
    <text evidence="8">The sequence shown here is derived from an EMBL/GenBank/DDBJ whole genome shotgun (WGS) entry which is preliminary data.</text>
</comment>
<evidence type="ECO:0000256" key="5">
    <source>
        <dbReference type="ARBA" id="ARBA00023002"/>
    </source>
</evidence>
<accession>A0A9W7GG73</accession>
<keyword evidence="4" id="KW-0274">FAD</keyword>
<evidence type="ECO:0000256" key="4">
    <source>
        <dbReference type="ARBA" id="ARBA00022827"/>
    </source>
</evidence>
<dbReference type="GO" id="GO:0019478">
    <property type="term" value="P:D-amino acid catabolic process"/>
    <property type="evidence" value="ECO:0007669"/>
    <property type="project" value="TreeGrafter"/>
</dbReference>
<name>A0A9W7GG73_9STRA</name>
<sequence>MSVLVVGSGIIGLTTAHLLSQSGKKVLIRSMAPLSSTCSRGAGGLWMPFHCDDVNTNRWARTTLLKYLTLAETPEEPLGKHVEIVQTTVYKNLTQFSKNDTDSYTNPTSSHPTWASENPELVFQAINMSQLEWQGSLSSMHIPSTMKDNYSDAWTFKAPIIDSLKYMEDLKGMCLEGGVDIKEDVEYTDSSSILSSAISSGCTSIVNCSGLGSSTLTSDSDLIPGRGVLYYYKRPPTFNSCILIDDGPIGSPDFPVYAIPRGDVVAVGGCYLEGDDEGNIRESEHDLLTRNAEMLLPGEGWEKVGEWAGLRPVRKGGVKLGVNEELSNGGVTWVDNYGHGGSGWTVADGCAEDVREIIG</sequence>
<evidence type="ECO:0000256" key="6">
    <source>
        <dbReference type="SAM" id="SignalP"/>
    </source>
</evidence>
<dbReference type="Proteomes" id="UP001165065">
    <property type="component" value="Unassembled WGS sequence"/>
</dbReference>
<dbReference type="SUPFAM" id="SSF54373">
    <property type="entry name" value="FAD-linked reductases, C-terminal domain"/>
    <property type="match status" value="1"/>
</dbReference>
<dbReference type="Gene3D" id="3.30.9.10">
    <property type="entry name" value="D-Amino Acid Oxidase, subunit A, domain 2"/>
    <property type="match status" value="1"/>
</dbReference>
<evidence type="ECO:0000313" key="9">
    <source>
        <dbReference type="Proteomes" id="UP001165065"/>
    </source>
</evidence>
<evidence type="ECO:0000256" key="3">
    <source>
        <dbReference type="ARBA" id="ARBA00022630"/>
    </source>
</evidence>
<gene>
    <name evidence="8" type="ORF">TrCOL_g1326</name>
</gene>
<dbReference type="InterPro" id="IPR006076">
    <property type="entry name" value="FAD-dep_OxRdtase"/>
</dbReference>
<evidence type="ECO:0000256" key="2">
    <source>
        <dbReference type="ARBA" id="ARBA00006730"/>
    </source>
</evidence>
<dbReference type="InterPro" id="IPR023209">
    <property type="entry name" value="DAO"/>
</dbReference>
<evidence type="ECO:0000313" key="8">
    <source>
        <dbReference type="EMBL" id="GMI44420.1"/>
    </source>
</evidence>
<dbReference type="Gene3D" id="3.40.50.720">
    <property type="entry name" value="NAD(P)-binding Rossmann-like Domain"/>
    <property type="match status" value="1"/>
</dbReference>
<feature type="signal peptide" evidence="6">
    <location>
        <begin position="1"/>
        <end position="16"/>
    </location>
</feature>
<keyword evidence="6" id="KW-0732">Signal</keyword>